<dbReference type="GO" id="GO:0022857">
    <property type="term" value="F:transmembrane transporter activity"/>
    <property type="evidence" value="ECO:0007669"/>
    <property type="project" value="InterPro"/>
</dbReference>
<keyword evidence="3" id="KW-1133">Transmembrane helix</keyword>
<feature type="compositionally biased region" description="Polar residues" evidence="2">
    <location>
        <begin position="494"/>
        <end position="520"/>
    </location>
</feature>
<dbReference type="InterPro" id="IPR051361">
    <property type="entry name" value="ThrE/Ser_Exporter"/>
</dbReference>
<feature type="transmembrane region" description="Helical" evidence="3">
    <location>
        <begin position="352"/>
        <end position="369"/>
    </location>
</feature>
<sequence length="520" mass="54618">MSRPGPRHLRSRPRPAGASVAAVGKRLTYTAKRAGGVFDDWLVRRVVNRAGAHELHDPPPPEEPPVSADLLNLLRLLGVMLIGSGETTGRVQEILDDTARRYGANEVQFFVLPTGVFVRVEDSRGSAVDLQAAFTDTLRLDQIAALYRVLDNLKHELPSPVEVTEQLEDIIASKRPTAVWLMLLGNMVLTVGLGLMLNPTVHALAGYAVLGLVVQLLILLADRIPLLSLALPVTAGAVVTLLAFGFPHALGGGQPSELLIPAVASLLPGAMLTNGAIELATGSMVAGSSRTIAGLNKLLLLAFGIYIGLQFLGPQPPDVADTSQLGWWAPLLGVLLIGFGHSWRSSAPPKSLFWLLLVLYATYAAQRFGIQTGGALLGAFLGGLTAVPTAYLVQRNRNAPPTQVAFLPAFWMLVPGGMGLTAVSELVTSKGGNGLQVLVNVLLSVLAIALGVLVGSGLTNTRKPGAASMVDWLLPPADQHPAGQHATGQRAEGQRTTGRSEPGSTSQSNQCGTSESANSS</sequence>
<dbReference type="EMBL" id="CP059399">
    <property type="protein sequence ID" value="QLY30977.1"/>
    <property type="molecule type" value="Genomic_DNA"/>
</dbReference>
<feature type="transmembrane region" description="Helical" evidence="3">
    <location>
        <begin position="203"/>
        <end position="221"/>
    </location>
</feature>
<dbReference type="RefSeq" id="WP_181582175.1">
    <property type="nucleotide sequence ID" value="NZ_CP059399.1"/>
</dbReference>
<comment type="similarity">
    <text evidence="1">Belongs to the ThrE exporter (TC 2.A.79) family.</text>
</comment>
<dbReference type="PANTHER" id="PTHR31082">
    <property type="entry name" value="PHEROMONE-REGULATED MEMBRANE PROTEIN 10"/>
    <property type="match status" value="1"/>
</dbReference>
<gene>
    <name evidence="5" type="ORF">H0264_00780</name>
</gene>
<evidence type="ECO:0000313" key="6">
    <source>
        <dbReference type="Proteomes" id="UP000515512"/>
    </source>
</evidence>
<feature type="domain" description="Threonine/serine exporter-like N-terminal" evidence="4">
    <location>
        <begin position="76"/>
        <end position="311"/>
    </location>
</feature>
<dbReference type="PANTHER" id="PTHR31082:SF4">
    <property type="entry name" value="PHEROMONE-REGULATED MEMBRANE PROTEIN 10"/>
    <property type="match status" value="1"/>
</dbReference>
<feature type="transmembrane region" description="Helical" evidence="3">
    <location>
        <begin position="325"/>
        <end position="343"/>
    </location>
</feature>
<feature type="transmembrane region" description="Helical" evidence="3">
    <location>
        <begin position="292"/>
        <end position="313"/>
    </location>
</feature>
<feature type="transmembrane region" description="Helical" evidence="3">
    <location>
        <begin position="258"/>
        <end position="280"/>
    </location>
</feature>
<keyword evidence="3" id="KW-0472">Membrane</keyword>
<name>A0A7D6VEI1_9NOCA</name>
<feature type="transmembrane region" description="Helical" evidence="3">
    <location>
        <begin position="405"/>
        <end position="423"/>
    </location>
</feature>
<feature type="transmembrane region" description="Helical" evidence="3">
    <location>
        <begin position="178"/>
        <end position="197"/>
    </location>
</feature>
<organism evidence="5 6">
    <name type="scientific">Nocardia huaxiensis</name>
    <dbReference type="NCBI Taxonomy" id="2755382"/>
    <lineage>
        <taxon>Bacteria</taxon>
        <taxon>Bacillati</taxon>
        <taxon>Actinomycetota</taxon>
        <taxon>Actinomycetes</taxon>
        <taxon>Mycobacteriales</taxon>
        <taxon>Nocardiaceae</taxon>
        <taxon>Nocardia</taxon>
    </lineage>
</organism>
<evidence type="ECO:0000256" key="3">
    <source>
        <dbReference type="SAM" id="Phobius"/>
    </source>
</evidence>
<feature type="transmembrane region" description="Helical" evidence="3">
    <location>
        <begin position="435"/>
        <end position="454"/>
    </location>
</feature>
<feature type="transmembrane region" description="Helical" evidence="3">
    <location>
        <begin position="226"/>
        <end position="246"/>
    </location>
</feature>
<proteinExistence type="inferred from homology"/>
<evidence type="ECO:0000256" key="1">
    <source>
        <dbReference type="ARBA" id="ARBA00034125"/>
    </source>
</evidence>
<dbReference type="AlphaFoldDB" id="A0A7D6VEI1"/>
<keyword evidence="6" id="KW-1185">Reference proteome</keyword>
<protein>
    <submittedName>
        <fullName evidence="5">Threonine/serine exporter family protein</fullName>
    </submittedName>
</protein>
<reference evidence="5 6" key="1">
    <citation type="submission" date="2020-07" db="EMBL/GenBank/DDBJ databases">
        <authorList>
            <person name="Zhuang K."/>
            <person name="Ran Y."/>
        </authorList>
    </citation>
    <scope>NUCLEOTIDE SEQUENCE [LARGE SCALE GENOMIC DNA]</scope>
    <source>
        <strain evidence="5 6">WCH-YHL-001</strain>
    </source>
</reference>
<dbReference type="InterPro" id="IPR010619">
    <property type="entry name" value="ThrE-like_N"/>
</dbReference>
<evidence type="ECO:0000256" key="2">
    <source>
        <dbReference type="SAM" id="MobiDB-lite"/>
    </source>
</evidence>
<evidence type="ECO:0000313" key="5">
    <source>
        <dbReference type="EMBL" id="QLY30977.1"/>
    </source>
</evidence>
<evidence type="ECO:0000259" key="4">
    <source>
        <dbReference type="Pfam" id="PF06738"/>
    </source>
</evidence>
<feature type="region of interest" description="Disordered" evidence="2">
    <location>
        <begin position="475"/>
        <end position="520"/>
    </location>
</feature>
<accession>A0A7D6VEI1</accession>
<feature type="transmembrane region" description="Helical" evidence="3">
    <location>
        <begin position="375"/>
        <end position="393"/>
    </location>
</feature>
<dbReference type="KEGG" id="nhu:H0264_00780"/>
<keyword evidence="3" id="KW-0812">Transmembrane</keyword>
<dbReference type="Pfam" id="PF06738">
    <property type="entry name" value="ThrE"/>
    <property type="match status" value="1"/>
</dbReference>
<dbReference type="Proteomes" id="UP000515512">
    <property type="component" value="Chromosome"/>
</dbReference>